<keyword evidence="2" id="KW-0812">Transmembrane</keyword>
<feature type="region of interest" description="Disordered" evidence="1">
    <location>
        <begin position="1"/>
        <end position="467"/>
    </location>
</feature>
<evidence type="ECO:0000313" key="3">
    <source>
        <dbReference type="EMBL" id="MBZ2198516.1"/>
    </source>
</evidence>
<comment type="caution">
    <text evidence="3">The sequence shown here is derived from an EMBL/GenBank/DDBJ whole genome shotgun (WGS) entry which is preliminary data.</text>
</comment>
<protein>
    <recommendedName>
        <fullName evidence="5">Meckel syndrome type 1 protein</fullName>
    </recommendedName>
</protein>
<gene>
    <name evidence="3" type="ORF">KCQ71_20365</name>
</gene>
<proteinExistence type="predicted"/>
<sequence>MSEEEDTSTAGLGERRRRREAERARARAAGLERPLSRRELRARDEALASGALQLGPDGPVPTPMSATSALSAHTAPSAATPASGGRRRAGTDARAAVVPSTTDAETDGGASAEPATTDPATDGAASAESPTTHPATEGRASAEPATGASDPSPADQSQAAQVPADPAPAPTPGAGAADEAPAAPAATASAADAASSDDSTTGAAPADDSAAGVPRAGAPSAESAATTGEFGAVSRRSLRAKQANADADPAAPEAPSERTSTGRRPVVRPPAAARATRGLDETGGLTPIQRAVRDLNAAPDAAPEPPRAEIVAERSSAATPGPLPTTDAASVWGSDAPDETAVLPVQSGEPAKAEADLLYDGGPLPSTRRSRRDFEAPAAAADVPAGKQDAVPPAAPVTAAEHEEAEDEDDAFDMRPRWASVISGEPEPEGDEQPQAVAAAGAREELFDDDFDDDDYDDDEEDEDDERTPGWLRALQIIVLILVGLVLGLLVWQVASGNVFGGDGLAALASGIGSAVGTGAGGPPAA</sequence>
<feature type="compositionally biased region" description="Acidic residues" evidence="1">
    <location>
        <begin position="446"/>
        <end position="466"/>
    </location>
</feature>
<reference evidence="3 4" key="1">
    <citation type="submission" date="2021-04" db="EMBL/GenBank/DDBJ databases">
        <title>Ruania sp. nov., isolated from sandy soil of mangrove forest.</title>
        <authorList>
            <person name="Ge X."/>
            <person name="Huang R."/>
            <person name="Liu W."/>
        </authorList>
    </citation>
    <scope>NUCLEOTIDE SEQUENCE [LARGE SCALE GENOMIC DNA]</scope>
    <source>
        <strain evidence="3 4">N2-46</strain>
    </source>
</reference>
<keyword evidence="2" id="KW-0472">Membrane</keyword>
<feature type="compositionally biased region" description="Low complexity" evidence="1">
    <location>
        <begin position="376"/>
        <end position="399"/>
    </location>
</feature>
<evidence type="ECO:0000256" key="2">
    <source>
        <dbReference type="SAM" id="Phobius"/>
    </source>
</evidence>
<organism evidence="3 4">
    <name type="scientific">Occultella gossypii</name>
    <dbReference type="NCBI Taxonomy" id="2800820"/>
    <lineage>
        <taxon>Bacteria</taxon>
        <taxon>Bacillati</taxon>
        <taxon>Actinomycetota</taxon>
        <taxon>Actinomycetes</taxon>
        <taxon>Micrococcales</taxon>
        <taxon>Ruaniaceae</taxon>
        <taxon>Occultella</taxon>
    </lineage>
</organism>
<name>A0ABS7SDT0_9MICO</name>
<feature type="transmembrane region" description="Helical" evidence="2">
    <location>
        <begin position="471"/>
        <end position="492"/>
    </location>
</feature>
<feature type="compositionally biased region" description="Low complexity" evidence="1">
    <location>
        <begin position="148"/>
        <end position="164"/>
    </location>
</feature>
<accession>A0ABS7SDT0</accession>
<evidence type="ECO:0000256" key="1">
    <source>
        <dbReference type="SAM" id="MobiDB-lite"/>
    </source>
</evidence>
<feature type="compositionally biased region" description="Low complexity" evidence="1">
    <location>
        <begin position="172"/>
        <end position="212"/>
    </location>
</feature>
<keyword evidence="4" id="KW-1185">Reference proteome</keyword>
<dbReference type="RefSeq" id="WP_223409428.1">
    <property type="nucleotide sequence ID" value="NZ_JAGSHT010000020.1"/>
</dbReference>
<evidence type="ECO:0008006" key="5">
    <source>
        <dbReference type="Google" id="ProtNLM"/>
    </source>
</evidence>
<dbReference type="EMBL" id="JAGSHT010000020">
    <property type="protein sequence ID" value="MBZ2198516.1"/>
    <property type="molecule type" value="Genomic_DNA"/>
</dbReference>
<dbReference type="Proteomes" id="UP000826651">
    <property type="component" value="Unassembled WGS sequence"/>
</dbReference>
<keyword evidence="2" id="KW-1133">Transmembrane helix</keyword>
<feature type="compositionally biased region" description="Low complexity" evidence="1">
    <location>
        <begin position="110"/>
        <end position="127"/>
    </location>
</feature>
<feature type="compositionally biased region" description="Low complexity" evidence="1">
    <location>
        <begin position="65"/>
        <end position="84"/>
    </location>
</feature>
<evidence type="ECO:0000313" key="4">
    <source>
        <dbReference type="Proteomes" id="UP000826651"/>
    </source>
</evidence>
<feature type="compositionally biased region" description="Low complexity" evidence="1">
    <location>
        <begin position="243"/>
        <end position="254"/>
    </location>
</feature>
<feature type="compositionally biased region" description="Basic and acidic residues" evidence="1">
    <location>
        <begin position="34"/>
        <end position="46"/>
    </location>
</feature>